<dbReference type="GO" id="GO:0051731">
    <property type="term" value="F:polynucleotide 5'-hydroxyl-kinase activity"/>
    <property type="evidence" value="ECO:0007669"/>
    <property type="project" value="InterPro"/>
</dbReference>
<dbReference type="Pfam" id="PF16573">
    <property type="entry name" value="CLP1_N"/>
    <property type="match status" value="1"/>
</dbReference>
<name>A0A1Y2HI36_9FUNG</name>
<evidence type="ECO:0000313" key="9">
    <source>
        <dbReference type="Proteomes" id="UP000193411"/>
    </source>
</evidence>
<feature type="domain" description="Clp1 P-loop" evidence="7">
    <location>
        <begin position="146"/>
        <end position="342"/>
    </location>
</feature>
<proteinExistence type="predicted"/>
<feature type="domain" description="Clp1 C-terminal" evidence="5">
    <location>
        <begin position="362"/>
        <end position="476"/>
    </location>
</feature>
<protein>
    <recommendedName>
        <fullName evidence="2">Polynucleotide 5'-hydroxyl-kinase GRC3</fullName>
    </recommendedName>
    <alternativeName>
        <fullName evidence="1">Polynucleotide 5'-hydroxyl-kinase grc3</fullName>
    </alternativeName>
</protein>
<dbReference type="Pfam" id="PF06807">
    <property type="entry name" value="Clp1"/>
    <property type="match status" value="1"/>
</dbReference>
<dbReference type="EMBL" id="MCFL01000036">
    <property type="protein sequence ID" value="ORZ33353.1"/>
    <property type="molecule type" value="Genomic_DNA"/>
</dbReference>
<keyword evidence="4" id="KW-0067">ATP-binding</keyword>
<dbReference type="OrthoDB" id="258143at2759"/>
<evidence type="ECO:0000259" key="7">
    <source>
        <dbReference type="Pfam" id="PF16575"/>
    </source>
</evidence>
<dbReference type="AlphaFoldDB" id="A0A1Y2HI36"/>
<dbReference type="GO" id="GO:0031124">
    <property type="term" value="P:mRNA 3'-end processing"/>
    <property type="evidence" value="ECO:0007669"/>
    <property type="project" value="InterPro"/>
</dbReference>
<organism evidence="8 9">
    <name type="scientific">Catenaria anguillulae PL171</name>
    <dbReference type="NCBI Taxonomy" id="765915"/>
    <lineage>
        <taxon>Eukaryota</taxon>
        <taxon>Fungi</taxon>
        <taxon>Fungi incertae sedis</taxon>
        <taxon>Blastocladiomycota</taxon>
        <taxon>Blastocladiomycetes</taxon>
        <taxon>Blastocladiales</taxon>
        <taxon>Catenariaceae</taxon>
        <taxon>Catenaria</taxon>
    </lineage>
</organism>
<dbReference type="InterPro" id="IPR038239">
    <property type="entry name" value="Clp1_N_sf"/>
</dbReference>
<feature type="domain" description="Clp1 N-terminal" evidence="6">
    <location>
        <begin position="21"/>
        <end position="132"/>
    </location>
</feature>
<evidence type="ECO:0000256" key="2">
    <source>
        <dbReference type="ARBA" id="ARBA00019824"/>
    </source>
</evidence>
<dbReference type="InterPro" id="IPR027417">
    <property type="entry name" value="P-loop_NTPase"/>
</dbReference>
<keyword evidence="3" id="KW-0547">Nucleotide-binding</keyword>
<dbReference type="PANTHER" id="PTHR12755:SF6">
    <property type="entry name" value="POLYRIBONUCLEOTIDE 5'-HYDROXYL-KINASE CLP1"/>
    <property type="match status" value="1"/>
</dbReference>
<dbReference type="Proteomes" id="UP000193411">
    <property type="component" value="Unassembled WGS sequence"/>
</dbReference>
<dbReference type="InterPro" id="IPR032324">
    <property type="entry name" value="Clp1_N"/>
</dbReference>
<dbReference type="GO" id="GO:0005634">
    <property type="term" value="C:nucleus"/>
    <property type="evidence" value="ECO:0007669"/>
    <property type="project" value="TreeGrafter"/>
</dbReference>
<sequence>MSTATSVGSSDLPPPEFQTLKLPAHHELRFHLPFNVVVTVKCISGLAELAGRELPDKRAIDLPPGTRASIFSFMGCTLEVSQPRQVPGHHASGIAAASDSNPLPVVSEPVPNTHAVMVANMHVALEQARKTAAVSGLPGPRVMIVGEPDTGKSTVAKTLANYIHKLDKQPLLVDLNPENPTISIPGTLSLIHLTHPLDPSLGLCASHPSLLAAGLGALPLILWHGSDQPVREFDKPAWHLYERVCKEAARACDDKVAHDEHVREAGVVVDAPGGIGQDKINWLVDVFKINYLIYLSATLPTLPTLPSTTQLIHLSPVPGVQPKDRQFRKYLHLHSIREYFYGPLGASIPSPTAGAVIGRAPLTPHNIAVPTSIISVVKVTPVPGTEVDEASGEVVQVEKIDAAPNTLVHSILAVMNASGSGDVEFANVDQVVGANVMGFVYVSDYTEQRGKVELLIPFPGRLPKTKLVAGAVKWMELA</sequence>
<dbReference type="GO" id="GO:0006388">
    <property type="term" value="P:tRNA splicing, via endonucleolytic cleavage and ligation"/>
    <property type="evidence" value="ECO:0007669"/>
    <property type="project" value="TreeGrafter"/>
</dbReference>
<dbReference type="InterPro" id="IPR045116">
    <property type="entry name" value="Clp1/Grc3"/>
</dbReference>
<dbReference type="Pfam" id="PF16575">
    <property type="entry name" value="CLP1_P"/>
    <property type="match status" value="1"/>
</dbReference>
<evidence type="ECO:0000313" key="8">
    <source>
        <dbReference type="EMBL" id="ORZ33353.1"/>
    </source>
</evidence>
<evidence type="ECO:0000256" key="1">
    <source>
        <dbReference type="ARBA" id="ARBA00018706"/>
    </source>
</evidence>
<accession>A0A1Y2HI36</accession>
<dbReference type="InterPro" id="IPR010655">
    <property type="entry name" value="Clp1_C"/>
</dbReference>
<dbReference type="PANTHER" id="PTHR12755">
    <property type="entry name" value="CLEAVAGE/POLYADENYLATION FACTOR IA SUBUNIT CLP1P"/>
    <property type="match status" value="1"/>
</dbReference>
<comment type="caution">
    <text evidence="8">The sequence shown here is derived from an EMBL/GenBank/DDBJ whole genome shotgun (WGS) entry which is preliminary data.</text>
</comment>
<dbReference type="SUPFAM" id="SSF52540">
    <property type="entry name" value="P-loop containing nucleoside triphosphate hydrolases"/>
    <property type="match status" value="1"/>
</dbReference>
<evidence type="ECO:0000256" key="4">
    <source>
        <dbReference type="ARBA" id="ARBA00022840"/>
    </source>
</evidence>
<dbReference type="InterPro" id="IPR038238">
    <property type="entry name" value="Clp1_C_sf"/>
</dbReference>
<dbReference type="STRING" id="765915.A0A1Y2HI36"/>
<dbReference type="Gene3D" id="2.60.120.1030">
    <property type="entry name" value="Clp1, DNA binding domain"/>
    <property type="match status" value="1"/>
</dbReference>
<gene>
    <name evidence="8" type="ORF">BCR44DRAFT_155317</name>
</gene>
<evidence type="ECO:0000256" key="3">
    <source>
        <dbReference type="ARBA" id="ARBA00022741"/>
    </source>
</evidence>
<dbReference type="Gene3D" id="3.40.50.300">
    <property type="entry name" value="P-loop containing nucleotide triphosphate hydrolases"/>
    <property type="match status" value="1"/>
</dbReference>
<dbReference type="GO" id="GO:0005524">
    <property type="term" value="F:ATP binding"/>
    <property type="evidence" value="ECO:0007669"/>
    <property type="project" value="UniProtKB-KW"/>
</dbReference>
<evidence type="ECO:0000259" key="5">
    <source>
        <dbReference type="Pfam" id="PF06807"/>
    </source>
</evidence>
<evidence type="ECO:0000259" key="6">
    <source>
        <dbReference type="Pfam" id="PF16573"/>
    </source>
</evidence>
<keyword evidence="9" id="KW-1185">Reference proteome</keyword>
<dbReference type="Gene3D" id="2.40.30.330">
    <property type="entry name" value="Pre-mRNA cleavage complex subunit Clp1, C-terminal domain"/>
    <property type="match status" value="1"/>
</dbReference>
<dbReference type="InterPro" id="IPR032319">
    <property type="entry name" value="CLP1_P"/>
</dbReference>
<reference evidence="8 9" key="1">
    <citation type="submission" date="2016-07" db="EMBL/GenBank/DDBJ databases">
        <title>Pervasive Adenine N6-methylation of Active Genes in Fungi.</title>
        <authorList>
            <consortium name="DOE Joint Genome Institute"/>
            <person name="Mondo S.J."/>
            <person name="Dannebaum R.O."/>
            <person name="Kuo R.C."/>
            <person name="Labutti K."/>
            <person name="Haridas S."/>
            <person name="Kuo A."/>
            <person name="Salamov A."/>
            <person name="Ahrendt S.R."/>
            <person name="Lipzen A."/>
            <person name="Sullivan W."/>
            <person name="Andreopoulos W.B."/>
            <person name="Clum A."/>
            <person name="Lindquist E."/>
            <person name="Daum C."/>
            <person name="Ramamoorthy G.K."/>
            <person name="Gryganskyi A."/>
            <person name="Culley D."/>
            <person name="Magnuson J.K."/>
            <person name="James T.Y."/>
            <person name="O'Malley M.A."/>
            <person name="Stajich J.E."/>
            <person name="Spatafora J.W."/>
            <person name="Visel A."/>
            <person name="Grigoriev I.V."/>
        </authorList>
    </citation>
    <scope>NUCLEOTIDE SEQUENCE [LARGE SCALE GENOMIC DNA]</scope>
    <source>
        <strain evidence="8 9">PL171</strain>
    </source>
</reference>